<accession>A0A2G2YET1</accession>
<protein>
    <submittedName>
        <fullName evidence="1">Uncharacterized protein</fullName>
    </submittedName>
</protein>
<evidence type="ECO:0000313" key="2">
    <source>
        <dbReference type="Proteomes" id="UP000222542"/>
    </source>
</evidence>
<comment type="caution">
    <text evidence="1">The sequence shown here is derived from an EMBL/GenBank/DDBJ whole genome shotgun (WGS) entry which is preliminary data.</text>
</comment>
<reference evidence="1 2" key="2">
    <citation type="journal article" date="2017" name="Genome Biol.">
        <title>New reference genome sequences of hot pepper reveal the massive evolution of plant disease-resistance genes by retroduplication.</title>
        <authorList>
            <person name="Kim S."/>
            <person name="Park J."/>
            <person name="Yeom S.I."/>
            <person name="Kim Y.M."/>
            <person name="Seo E."/>
            <person name="Kim K.T."/>
            <person name="Kim M.S."/>
            <person name="Lee J.M."/>
            <person name="Cheong K."/>
            <person name="Shin H.S."/>
            <person name="Kim S.B."/>
            <person name="Han K."/>
            <person name="Lee J."/>
            <person name="Park M."/>
            <person name="Lee H.A."/>
            <person name="Lee H.Y."/>
            <person name="Lee Y."/>
            <person name="Oh S."/>
            <person name="Lee J.H."/>
            <person name="Choi E."/>
            <person name="Choi E."/>
            <person name="Lee S.E."/>
            <person name="Jeon J."/>
            <person name="Kim H."/>
            <person name="Choi G."/>
            <person name="Song H."/>
            <person name="Lee J."/>
            <person name="Lee S.C."/>
            <person name="Kwon J.K."/>
            <person name="Lee H.Y."/>
            <person name="Koo N."/>
            <person name="Hong Y."/>
            <person name="Kim R.W."/>
            <person name="Kang W.H."/>
            <person name="Huh J.H."/>
            <person name="Kang B.C."/>
            <person name="Yang T.J."/>
            <person name="Lee Y.H."/>
            <person name="Bennetzen J.L."/>
            <person name="Choi D."/>
        </authorList>
    </citation>
    <scope>NUCLEOTIDE SEQUENCE [LARGE SCALE GENOMIC DNA]</scope>
    <source>
        <strain evidence="2">cv. CM334</strain>
    </source>
</reference>
<dbReference type="STRING" id="4072.A0A2G2YET1"/>
<dbReference type="Proteomes" id="UP000222542">
    <property type="component" value="Unassembled WGS sequence"/>
</dbReference>
<dbReference type="Gramene" id="PHT68253">
    <property type="protein sequence ID" value="PHT68253"/>
    <property type="gene ID" value="T459_27740"/>
</dbReference>
<dbReference type="AlphaFoldDB" id="A0A2G2YET1"/>
<organism evidence="1 2">
    <name type="scientific">Capsicum annuum</name>
    <name type="common">Capsicum pepper</name>
    <dbReference type="NCBI Taxonomy" id="4072"/>
    <lineage>
        <taxon>Eukaryota</taxon>
        <taxon>Viridiplantae</taxon>
        <taxon>Streptophyta</taxon>
        <taxon>Embryophyta</taxon>
        <taxon>Tracheophyta</taxon>
        <taxon>Spermatophyta</taxon>
        <taxon>Magnoliopsida</taxon>
        <taxon>eudicotyledons</taxon>
        <taxon>Gunneridae</taxon>
        <taxon>Pentapetalae</taxon>
        <taxon>asterids</taxon>
        <taxon>lamiids</taxon>
        <taxon>Solanales</taxon>
        <taxon>Solanaceae</taxon>
        <taxon>Solanoideae</taxon>
        <taxon>Capsiceae</taxon>
        <taxon>Capsicum</taxon>
    </lineage>
</organism>
<keyword evidence="2" id="KW-1185">Reference proteome</keyword>
<sequence length="146" mass="16321">MEDHVGNNTIYLNVHHSQTWILNNDDECRNVDDRVLWHKQYEKSIAERSARAQMAAAAKQTTNSNHEEPILKLFVVGFTLETRTSNEVWNIVAIIPVDKRMGSGNGGGSNGSSSSELIAEENFLKICNKLLLARGGELLKRTRKGT</sequence>
<gene>
    <name evidence="1" type="ORF">T459_27740</name>
</gene>
<evidence type="ECO:0000313" key="1">
    <source>
        <dbReference type="EMBL" id="PHT68253.1"/>
    </source>
</evidence>
<reference evidence="1 2" key="1">
    <citation type="journal article" date="2014" name="Nat. Genet.">
        <title>Genome sequence of the hot pepper provides insights into the evolution of pungency in Capsicum species.</title>
        <authorList>
            <person name="Kim S."/>
            <person name="Park M."/>
            <person name="Yeom S.I."/>
            <person name="Kim Y.M."/>
            <person name="Lee J.M."/>
            <person name="Lee H.A."/>
            <person name="Seo E."/>
            <person name="Choi J."/>
            <person name="Cheong K."/>
            <person name="Kim K.T."/>
            <person name="Jung K."/>
            <person name="Lee G.W."/>
            <person name="Oh S.K."/>
            <person name="Bae C."/>
            <person name="Kim S.B."/>
            <person name="Lee H.Y."/>
            <person name="Kim S.Y."/>
            <person name="Kim M.S."/>
            <person name="Kang B.C."/>
            <person name="Jo Y.D."/>
            <person name="Yang H.B."/>
            <person name="Jeong H.J."/>
            <person name="Kang W.H."/>
            <person name="Kwon J.K."/>
            <person name="Shin C."/>
            <person name="Lim J.Y."/>
            <person name="Park J.H."/>
            <person name="Huh J.H."/>
            <person name="Kim J.S."/>
            <person name="Kim B.D."/>
            <person name="Cohen O."/>
            <person name="Paran I."/>
            <person name="Suh M.C."/>
            <person name="Lee S.B."/>
            <person name="Kim Y.K."/>
            <person name="Shin Y."/>
            <person name="Noh S.J."/>
            <person name="Park J."/>
            <person name="Seo Y.S."/>
            <person name="Kwon S.Y."/>
            <person name="Kim H.A."/>
            <person name="Park J.M."/>
            <person name="Kim H.J."/>
            <person name="Choi S.B."/>
            <person name="Bosland P.W."/>
            <person name="Reeves G."/>
            <person name="Jo S.H."/>
            <person name="Lee B.W."/>
            <person name="Cho H.T."/>
            <person name="Choi H.S."/>
            <person name="Lee M.S."/>
            <person name="Yu Y."/>
            <person name="Do Choi Y."/>
            <person name="Park B.S."/>
            <person name="van Deynze A."/>
            <person name="Ashrafi H."/>
            <person name="Hill T."/>
            <person name="Kim W.T."/>
            <person name="Pai H.S."/>
            <person name="Ahn H.K."/>
            <person name="Yeam I."/>
            <person name="Giovannoni J.J."/>
            <person name="Rose J.K."/>
            <person name="Sorensen I."/>
            <person name="Lee S.J."/>
            <person name="Kim R.W."/>
            <person name="Choi I.Y."/>
            <person name="Choi B.S."/>
            <person name="Lim J.S."/>
            <person name="Lee Y.H."/>
            <person name="Choi D."/>
        </authorList>
    </citation>
    <scope>NUCLEOTIDE SEQUENCE [LARGE SCALE GENOMIC DNA]</scope>
    <source>
        <strain evidence="2">cv. CM334</strain>
    </source>
</reference>
<name>A0A2G2YET1_CAPAN</name>
<proteinExistence type="predicted"/>
<dbReference type="EMBL" id="AYRZ02000011">
    <property type="protein sequence ID" value="PHT68253.1"/>
    <property type="molecule type" value="Genomic_DNA"/>
</dbReference>